<dbReference type="InterPro" id="IPR007167">
    <property type="entry name" value="Fe-transptr_FeoA-like"/>
</dbReference>
<dbReference type="InterPro" id="IPR038157">
    <property type="entry name" value="FeoA_core_dom"/>
</dbReference>
<dbReference type="RefSeq" id="WP_130494235.1">
    <property type="nucleotide sequence ID" value="NZ_SGXD01000005.1"/>
</dbReference>
<name>A0A4Q7NAQ6_9ACTN</name>
<dbReference type="InterPro" id="IPR008988">
    <property type="entry name" value="Transcriptional_repressor_C"/>
</dbReference>
<keyword evidence="1" id="KW-0408">Iron</keyword>
<dbReference type="GO" id="GO:0046914">
    <property type="term" value="F:transition metal ion binding"/>
    <property type="evidence" value="ECO:0007669"/>
    <property type="project" value="InterPro"/>
</dbReference>
<keyword evidence="4" id="KW-1185">Reference proteome</keyword>
<comment type="caution">
    <text evidence="3">The sequence shown here is derived from an EMBL/GenBank/DDBJ whole genome shotgun (WGS) entry which is preliminary data.</text>
</comment>
<gene>
    <name evidence="3" type="ORF">EV189_3500</name>
</gene>
<proteinExistence type="predicted"/>
<dbReference type="AlphaFoldDB" id="A0A4Q7NAQ6"/>
<reference evidence="3 4" key="1">
    <citation type="submission" date="2019-02" db="EMBL/GenBank/DDBJ databases">
        <title>Genomic Encyclopedia of Type Strains, Phase IV (KMG-IV): sequencing the most valuable type-strain genomes for metagenomic binning, comparative biology and taxonomic classification.</title>
        <authorList>
            <person name="Goeker M."/>
        </authorList>
    </citation>
    <scope>NUCLEOTIDE SEQUENCE [LARGE SCALE GENOMIC DNA]</scope>
    <source>
        <strain evidence="3 4">DSM 45622</strain>
    </source>
</reference>
<accession>A0A4Q7NAQ6</accession>
<dbReference type="Gene3D" id="2.30.30.90">
    <property type="match status" value="1"/>
</dbReference>
<dbReference type="Proteomes" id="UP000293638">
    <property type="component" value="Unassembled WGS sequence"/>
</dbReference>
<sequence length="78" mass="7915">MTRNLSDCDPGDACTLRRVLGPRPQARRLLELGLVPGTALRVVARGATGGLLVAAGTARVAVDATVARLLVVDAPAAA</sequence>
<dbReference type="SUPFAM" id="SSF50037">
    <property type="entry name" value="C-terminal domain of transcriptional repressors"/>
    <property type="match status" value="1"/>
</dbReference>
<organism evidence="3 4">
    <name type="scientific">Motilibacter rhizosphaerae</name>
    <dbReference type="NCBI Taxonomy" id="598652"/>
    <lineage>
        <taxon>Bacteria</taxon>
        <taxon>Bacillati</taxon>
        <taxon>Actinomycetota</taxon>
        <taxon>Actinomycetes</taxon>
        <taxon>Motilibacterales</taxon>
        <taxon>Motilibacteraceae</taxon>
        <taxon>Motilibacter</taxon>
    </lineage>
</organism>
<evidence type="ECO:0000313" key="3">
    <source>
        <dbReference type="EMBL" id="RZS80021.1"/>
    </source>
</evidence>
<dbReference type="EMBL" id="SGXD01000005">
    <property type="protein sequence ID" value="RZS80021.1"/>
    <property type="molecule type" value="Genomic_DNA"/>
</dbReference>
<evidence type="ECO:0000256" key="1">
    <source>
        <dbReference type="ARBA" id="ARBA00023004"/>
    </source>
</evidence>
<dbReference type="SMART" id="SM00899">
    <property type="entry name" value="FeoA"/>
    <property type="match status" value="1"/>
</dbReference>
<feature type="domain" description="Ferrous iron transporter FeoA-like" evidence="2">
    <location>
        <begin position="3"/>
        <end position="74"/>
    </location>
</feature>
<dbReference type="Pfam" id="PF04023">
    <property type="entry name" value="FeoA"/>
    <property type="match status" value="1"/>
</dbReference>
<evidence type="ECO:0000313" key="4">
    <source>
        <dbReference type="Proteomes" id="UP000293638"/>
    </source>
</evidence>
<protein>
    <submittedName>
        <fullName evidence="3">Fe2+ transport system protein FeoA</fullName>
    </submittedName>
</protein>
<evidence type="ECO:0000259" key="2">
    <source>
        <dbReference type="SMART" id="SM00899"/>
    </source>
</evidence>
<dbReference type="OrthoDB" id="3260514at2"/>